<dbReference type="InterPro" id="IPR000182">
    <property type="entry name" value="GNAT_dom"/>
</dbReference>
<dbReference type="EMBL" id="SHKN01000001">
    <property type="protein sequence ID" value="RZT96837.1"/>
    <property type="molecule type" value="Genomic_DNA"/>
</dbReference>
<keyword evidence="3" id="KW-1185">Reference proteome</keyword>
<evidence type="ECO:0000313" key="2">
    <source>
        <dbReference type="EMBL" id="RZT96837.1"/>
    </source>
</evidence>
<dbReference type="PROSITE" id="PS51186">
    <property type="entry name" value="GNAT"/>
    <property type="match status" value="1"/>
</dbReference>
<evidence type="ECO:0000259" key="1">
    <source>
        <dbReference type="PROSITE" id="PS51186"/>
    </source>
</evidence>
<protein>
    <submittedName>
        <fullName evidence="2">ElaA protein</fullName>
    </submittedName>
</protein>
<dbReference type="SUPFAM" id="SSF55729">
    <property type="entry name" value="Acyl-CoA N-acyltransferases (Nat)"/>
    <property type="match status" value="1"/>
</dbReference>
<gene>
    <name evidence="2" type="ORF">EV201_1488</name>
</gene>
<dbReference type="Proteomes" id="UP000293562">
    <property type="component" value="Unassembled WGS sequence"/>
</dbReference>
<evidence type="ECO:0000313" key="3">
    <source>
        <dbReference type="Proteomes" id="UP000293562"/>
    </source>
</evidence>
<dbReference type="Gene3D" id="3.40.630.30">
    <property type="match status" value="1"/>
</dbReference>
<name>A0A4Q7VL60_9BACT</name>
<sequence>MMMKANIETSALDWRVIEFKEFTLDELYDLLQLRSQIFVVEQDCVYLDQDGKDRKALHVLGFKGKKICAYARLFDKGDYFDTCSIGRVIVAEDERRYNYGHALMTECIKAIKAHYREDRIKISAQKYLKKFYESHGFVQKGEEYLEDGIPHIGMIKT</sequence>
<dbReference type="GO" id="GO:0016747">
    <property type="term" value="F:acyltransferase activity, transferring groups other than amino-acyl groups"/>
    <property type="evidence" value="ECO:0007669"/>
    <property type="project" value="InterPro"/>
</dbReference>
<dbReference type="AlphaFoldDB" id="A0A4Q7VL60"/>
<reference evidence="2 3" key="1">
    <citation type="submission" date="2019-02" db="EMBL/GenBank/DDBJ databases">
        <title>Genomic Encyclopedia of Type Strains, Phase IV (KMG-IV): sequencing the most valuable type-strain genomes for metagenomic binning, comparative biology and taxonomic classification.</title>
        <authorList>
            <person name="Goeker M."/>
        </authorList>
    </citation>
    <scope>NUCLEOTIDE SEQUENCE [LARGE SCALE GENOMIC DNA]</scope>
    <source>
        <strain evidence="2 3">DSM 28825</strain>
    </source>
</reference>
<organism evidence="2 3">
    <name type="scientific">Ancylomarina subtilis</name>
    <dbReference type="NCBI Taxonomy" id="1639035"/>
    <lineage>
        <taxon>Bacteria</taxon>
        <taxon>Pseudomonadati</taxon>
        <taxon>Bacteroidota</taxon>
        <taxon>Bacteroidia</taxon>
        <taxon>Marinilabiliales</taxon>
        <taxon>Marinifilaceae</taxon>
        <taxon>Ancylomarina</taxon>
    </lineage>
</organism>
<dbReference type="Pfam" id="PF13673">
    <property type="entry name" value="Acetyltransf_10"/>
    <property type="match status" value="1"/>
</dbReference>
<feature type="domain" description="N-acetyltransferase" evidence="1">
    <location>
        <begin position="17"/>
        <end position="157"/>
    </location>
</feature>
<proteinExistence type="predicted"/>
<dbReference type="InterPro" id="IPR016181">
    <property type="entry name" value="Acyl_CoA_acyltransferase"/>
</dbReference>
<accession>A0A4Q7VL60</accession>
<comment type="caution">
    <text evidence="2">The sequence shown here is derived from an EMBL/GenBank/DDBJ whole genome shotgun (WGS) entry which is preliminary data.</text>
</comment>